<feature type="signal peptide" evidence="1">
    <location>
        <begin position="1"/>
        <end position="28"/>
    </location>
</feature>
<gene>
    <name evidence="2" type="ORF">QP027_02670</name>
</gene>
<reference evidence="2 3" key="1">
    <citation type="submission" date="2023-05" db="EMBL/GenBank/DDBJ databases">
        <title>Corynebacterium suedekumii sp. nov. and Corynebacterium breve sp. nov. isolated from raw cow's milk.</title>
        <authorList>
            <person name="Baer M.K."/>
            <person name="Mehl L."/>
            <person name="Hellmuth R."/>
            <person name="Marke G."/>
            <person name="Lipski A."/>
        </authorList>
    </citation>
    <scope>NUCLEOTIDE SEQUENCE [LARGE SCALE GENOMIC DNA]</scope>
    <source>
        <strain evidence="2 3">R4</strain>
    </source>
</reference>
<organism evidence="2 3">
    <name type="scientific">Corynebacterium breve</name>
    <dbReference type="NCBI Taxonomy" id="3049799"/>
    <lineage>
        <taxon>Bacteria</taxon>
        <taxon>Bacillati</taxon>
        <taxon>Actinomycetota</taxon>
        <taxon>Actinomycetes</taxon>
        <taxon>Mycobacteriales</taxon>
        <taxon>Corynebacteriaceae</taxon>
        <taxon>Corynebacterium</taxon>
    </lineage>
</organism>
<dbReference type="Gene3D" id="2.40.10.10">
    <property type="entry name" value="Trypsin-like serine proteases"/>
    <property type="match status" value="2"/>
</dbReference>
<dbReference type="RefSeq" id="WP_284825789.1">
    <property type="nucleotide sequence ID" value="NZ_CP126969.1"/>
</dbReference>
<accession>A0ABY8VFP9</accession>
<sequence>MLRRTTLRTLAISATLCLVTAASPIASAQSSAGLPFELPELPELSVTPMDSSSYVEQARDDAAQFGIEIPQVDAAVTDSIDQAVNQFLPQEPVTVEEIVAPVEAPEEVAAESYSMTNPEPVGMDTVPEPLPVTTNQNYVWRNDPVSKVMAGKPFEENVLHRVDGSWFDAPRVPEESNQAMSRGNSLYGPSTPIYVGEDTMCTLTVAGTDEQGRKIGITAGHCGEVGDSVSSADSWQVGPSGTVVHRNDYLDYSVIEFGSNAEVTNTYNGVTVNSVGGEPQPGERVCKKGVASNETCGVTFVTSKDLQINHVCSMVGDSGAPLYRDGRLVGMVNGGVLPTPFNVQCVTPLQGALHAPTAGARMDSVISDMNNSGAPGKGFVVASQ</sequence>
<dbReference type="Proteomes" id="UP001225598">
    <property type="component" value="Chromosome"/>
</dbReference>
<protein>
    <submittedName>
        <fullName evidence="2">S1 family peptidase</fullName>
    </submittedName>
</protein>
<dbReference type="InterPro" id="IPR009003">
    <property type="entry name" value="Peptidase_S1_PA"/>
</dbReference>
<evidence type="ECO:0000313" key="2">
    <source>
        <dbReference type="EMBL" id="WIM68323.1"/>
    </source>
</evidence>
<dbReference type="EMBL" id="CP126969">
    <property type="protein sequence ID" value="WIM68323.1"/>
    <property type="molecule type" value="Genomic_DNA"/>
</dbReference>
<dbReference type="InterPro" id="IPR043504">
    <property type="entry name" value="Peptidase_S1_PA_chymotrypsin"/>
</dbReference>
<name>A0ABY8VFP9_9CORY</name>
<evidence type="ECO:0000313" key="3">
    <source>
        <dbReference type="Proteomes" id="UP001225598"/>
    </source>
</evidence>
<feature type="chain" id="PRO_5046173350" evidence="1">
    <location>
        <begin position="29"/>
        <end position="384"/>
    </location>
</feature>
<dbReference type="SUPFAM" id="SSF50494">
    <property type="entry name" value="Trypsin-like serine proteases"/>
    <property type="match status" value="1"/>
</dbReference>
<keyword evidence="3" id="KW-1185">Reference proteome</keyword>
<keyword evidence="1" id="KW-0732">Signal</keyword>
<dbReference type="CDD" id="cd21112">
    <property type="entry name" value="alphaLP-like"/>
    <property type="match status" value="1"/>
</dbReference>
<proteinExistence type="predicted"/>
<evidence type="ECO:0000256" key="1">
    <source>
        <dbReference type="SAM" id="SignalP"/>
    </source>
</evidence>